<accession>A0ABX0V0Q6</accession>
<dbReference type="SUPFAM" id="SSF53850">
    <property type="entry name" value="Periplasmic binding protein-like II"/>
    <property type="match status" value="1"/>
</dbReference>
<evidence type="ECO:0000259" key="3">
    <source>
        <dbReference type="Pfam" id="PF00496"/>
    </source>
</evidence>
<comment type="similarity">
    <text evidence="2">Belongs to the bacterial solute-binding protein 5 family.</text>
</comment>
<dbReference type="InterPro" id="IPR000914">
    <property type="entry name" value="SBP_5_dom"/>
</dbReference>
<gene>
    <name evidence="4" type="ORF">FHS82_002642</name>
</gene>
<dbReference type="PIRSF" id="PIRSF002741">
    <property type="entry name" value="MppA"/>
    <property type="match status" value="1"/>
</dbReference>
<name>A0ABX0V0Q6_9HYPH</name>
<evidence type="ECO:0000313" key="5">
    <source>
        <dbReference type="Proteomes" id="UP001429580"/>
    </source>
</evidence>
<organism evidence="4 5">
    <name type="scientific">Pseudochelatococcus lubricantis</name>
    <dbReference type="NCBI Taxonomy" id="1538102"/>
    <lineage>
        <taxon>Bacteria</taxon>
        <taxon>Pseudomonadati</taxon>
        <taxon>Pseudomonadota</taxon>
        <taxon>Alphaproteobacteria</taxon>
        <taxon>Hyphomicrobiales</taxon>
        <taxon>Chelatococcaceae</taxon>
        <taxon>Pseudochelatococcus</taxon>
    </lineage>
</organism>
<dbReference type="Proteomes" id="UP001429580">
    <property type="component" value="Unassembled WGS sequence"/>
</dbReference>
<protein>
    <submittedName>
        <fullName evidence="4">Peptide/nickel transport system substrate-binding protein</fullName>
    </submittedName>
</protein>
<dbReference type="Gene3D" id="3.10.105.10">
    <property type="entry name" value="Dipeptide-binding Protein, Domain 3"/>
    <property type="match status" value="1"/>
</dbReference>
<evidence type="ECO:0000256" key="2">
    <source>
        <dbReference type="ARBA" id="ARBA00005695"/>
    </source>
</evidence>
<evidence type="ECO:0000313" key="4">
    <source>
        <dbReference type="EMBL" id="NIJ58787.1"/>
    </source>
</evidence>
<dbReference type="Gene3D" id="3.90.76.10">
    <property type="entry name" value="Dipeptide-binding Protein, Domain 1"/>
    <property type="match status" value="1"/>
</dbReference>
<comment type="subcellular location">
    <subcellularLocation>
        <location evidence="1">Periplasm</location>
    </subcellularLocation>
</comment>
<proteinExistence type="inferred from homology"/>
<comment type="caution">
    <text evidence="4">The sequence shown here is derived from an EMBL/GenBank/DDBJ whole genome shotgun (WGS) entry which is preliminary data.</text>
</comment>
<dbReference type="Pfam" id="PF00496">
    <property type="entry name" value="SBP_bac_5"/>
    <property type="match status" value="1"/>
</dbReference>
<dbReference type="PANTHER" id="PTHR30290">
    <property type="entry name" value="PERIPLASMIC BINDING COMPONENT OF ABC TRANSPORTER"/>
    <property type="match status" value="1"/>
</dbReference>
<dbReference type="InterPro" id="IPR006311">
    <property type="entry name" value="TAT_signal"/>
</dbReference>
<dbReference type="RefSeq" id="WP_166953544.1">
    <property type="nucleotide sequence ID" value="NZ_JAASQI010000006.1"/>
</dbReference>
<evidence type="ECO:0000256" key="1">
    <source>
        <dbReference type="ARBA" id="ARBA00004418"/>
    </source>
</evidence>
<sequence>MIAKDSRRGFSFSRRGFLGALVIAGGLPVGIARAAAGAKPVRFGLSSFPPNLHPFEYTGTASLTVKLMLYRGLLSYAPDGTLRPELAQEWRQVDPVTYEFVLRENARFHDGTPVLAEDVKYSFELIADEKSTAHLRKDFQIVKTFEVFGERSLRIVLKQPSVTFPQVLAAGYAVVVSRRSAAPNFIGAGPFTLDNVERGSSVTVKAFPEFFRAGVPGPSAIHFIAMPDESLRIAALESGDVDIIEYVSTQYFDRLKNGADVGLESANGPFMYLLFNVQEGPFTDPRLRHAVACGIDRNAVNAAAFSGVGTPFDHLPVPPSPAYDAALVSERFGYDPARAKALLAEAGVGGGLVIELLSTSQYAQHNDTALVIQQNLAEIGINANLSLPDWATRVSRGNRGQYHLAVQGTAGAFNDPDAVSAYIEGGQVPSYTRPFGYNNARVNELLSAGRQEMDNAKRQKIYAEIDGLIVQDAPLLSLLWRPQAYGVRRSIRNFAPLPGFLSFQSALRLEDVTSA</sequence>
<dbReference type="EMBL" id="JAASQI010000006">
    <property type="protein sequence ID" value="NIJ58787.1"/>
    <property type="molecule type" value="Genomic_DNA"/>
</dbReference>
<dbReference type="InterPro" id="IPR039424">
    <property type="entry name" value="SBP_5"/>
</dbReference>
<dbReference type="InterPro" id="IPR030678">
    <property type="entry name" value="Peptide/Ni-bd"/>
</dbReference>
<keyword evidence="5" id="KW-1185">Reference proteome</keyword>
<dbReference type="PROSITE" id="PS51318">
    <property type="entry name" value="TAT"/>
    <property type="match status" value="1"/>
</dbReference>
<feature type="domain" description="Solute-binding protein family 5" evidence="3">
    <location>
        <begin position="82"/>
        <end position="423"/>
    </location>
</feature>
<dbReference type="Gene3D" id="3.40.190.10">
    <property type="entry name" value="Periplasmic binding protein-like II"/>
    <property type="match status" value="1"/>
</dbReference>
<reference evidence="4 5" key="1">
    <citation type="submission" date="2020-03" db="EMBL/GenBank/DDBJ databases">
        <title>Genomic Encyclopedia of Type Strains, Phase IV (KMG-IV): sequencing the most valuable type-strain genomes for metagenomic binning, comparative biology and taxonomic classification.</title>
        <authorList>
            <person name="Goeker M."/>
        </authorList>
    </citation>
    <scope>NUCLEOTIDE SEQUENCE [LARGE SCALE GENOMIC DNA]</scope>
    <source>
        <strain evidence="4 5">DSM 103870</strain>
    </source>
</reference>